<feature type="domain" description="TerB N-terminal" evidence="2">
    <location>
        <begin position="61"/>
        <end position="209"/>
    </location>
</feature>
<evidence type="ECO:0000259" key="2">
    <source>
        <dbReference type="Pfam" id="PF13208"/>
    </source>
</evidence>
<evidence type="ECO:0000256" key="1">
    <source>
        <dbReference type="SAM" id="MobiDB-lite"/>
    </source>
</evidence>
<comment type="caution">
    <text evidence="4">The sequence shown here is derived from an EMBL/GenBank/DDBJ whole genome shotgun (WGS) entry which is preliminary data.</text>
</comment>
<dbReference type="InterPro" id="IPR028932">
    <property type="entry name" value="TerB-C"/>
</dbReference>
<protein>
    <recommendedName>
        <fullName evidence="6">TerB N-terminal domain-containing protein</fullName>
    </recommendedName>
</protein>
<dbReference type="InterPro" id="IPR025266">
    <property type="entry name" value="TerB_N"/>
</dbReference>
<evidence type="ECO:0000259" key="3">
    <source>
        <dbReference type="Pfam" id="PF15615"/>
    </source>
</evidence>
<feature type="domain" description="TerB-C" evidence="3">
    <location>
        <begin position="406"/>
        <end position="608"/>
    </location>
</feature>
<sequence length="612" mass="68889">MDRDINALIAKLHADERIHKSSHFSSTRYNDEPIIFTGRQMSSYMPDRYREMRAISRWQEGTDSRRGRWLSEDEFFYLQATLMADFEDDCPYQGTFKAYSPTYNAMSDRQLRGYFTWRTQVRAGNVEETSLSFAFVYLYELLCGIGCADAQDGFRAIKSFWETYRTFAPELDRYVRVWLADYVVYHNLPASLLEDSRTLEFDRALIALKHAHAIAEQHVSRQSTPSRGGAPILIPPNPEVEEPLFRAIDTLSTYRIAGSKFAKDHYGDLRHVACAVYLRLAEHYAKHRKLPLIESLFGENISLPYTMFASAVFFDPNMHPDCEYELDELHRYRCQKGYWSCQKYRGGRARNTKLGSVMRAVDYAMRKAWDYAHPLKESDIPKYIAKMIEREVSERHAWALAHRPVEVTIDLSRLHKIRNAAAEVREALLIDEERDEGIDANETATNSTSPVESLSVEAMLDKSTAAADKAGEPVCNDSPATDISQQPHLPETAQDIAARSTKAAPPLAGAAATTPFGAVAKGLAPTVTGPASGNDVSRPLDANQTQYLTALLASDTTARTHALSAVSTSEDMMVDTINEALFDLLGDTAIEYGPDGPQIIEDYREDVEEILA</sequence>
<keyword evidence="5" id="KW-1185">Reference proteome</keyword>
<organism evidence="4 5">
    <name type="scientific">Collinsella acetigenes</name>
    <dbReference type="NCBI Taxonomy" id="2713419"/>
    <lineage>
        <taxon>Bacteria</taxon>
        <taxon>Bacillati</taxon>
        <taxon>Actinomycetota</taxon>
        <taxon>Coriobacteriia</taxon>
        <taxon>Coriobacteriales</taxon>
        <taxon>Coriobacteriaceae</taxon>
        <taxon>Collinsella</taxon>
    </lineage>
</organism>
<dbReference type="EMBL" id="JABBCP010000001">
    <property type="protein sequence ID" value="NMF55176.1"/>
    <property type="molecule type" value="Genomic_DNA"/>
</dbReference>
<gene>
    <name evidence="4" type="ORF">HF320_02345</name>
</gene>
<dbReference type="Pfam" id="PF15615">
    <property type="entry name" value="TerB_C"/>
    <property type="match status" value="1"/>
</dbReference>
<dbReference type="AlphaFoldDB" id="A0A7X9UAX8"/>
<evidence type="ECO:0008006" key="6">
    <source>
        <dbReference type="Google" id="ProtNLM"/>
    </source>
</evidence>
<dbReference type="Proteomes" id="UP000546970">
    <property type="component" value="Unassembled WGS sequence"/>
</dbReference>
<reference evidence="4 5" key="1">
    <citation type="submission" date="2020-04" db="EMBL/GenBank/DDBJ databases">
        <title>Collinsella sp. KGMB02528 nov., an anaerobic actinobacterium isolated from human feces.</title>
        <authorList>
            <person name="Han K.-I."/>
            <person name="Eom M.K."/>
            <person name="Kim J.-S."/>
            <person name="Lee K.C."/>
            <person name="Suh M.K."/>
            <person name="Park S.-H."/>
            <person name="Lee J.H."/>
            <person name="Kang S.W."/>
            <person name="Park J.-E."/>
            <person name="Oh B.S."/>
            <person name="Yu S.Y."/>
            <person name="Choi S.-H."/>
            <person name="Lee D.H."/>
            <person name="Yoon H."/>
            <person name="Kim B.-Y."/>
            <person name="Lee J.H."/>
            <person name="Lee J.-S."/>
        </authorList>
    </citation>
    <scope>NUCLEOTIDE SEQUENCE [LARGE SCALE GENOMIC DNA]</scope>
    <source>
        <strain evidence="4 5">KGMB02528</strain>
    </source>
</reference>
<feature type="compositionally biased region" description="Polar residues" evidence="1">
    <location>
        <begin position="478"/>
        <end position="487"/>
    </location>
</feature>
<dbReference type="Pfam" id="PF13208">
    <property type="entry name" value="TerB_N"/>
    <property type="match status" value="1"/>
</dbReference>
<proteinExistence type="predicted"/>
<accession>A0A7X9UAX8</accession>
<evidence type="ECO:0000313" key="4">
    <source>
        <dbReference type="EMBL" id="NMF55176.1"/>
    </source>
</evidence>
<name>A0A7X9UAX8_9ACTN</name>
<evidence type="ECO:0000313" key="5">
    <source>
        <dbReference type="Proteomes" id="UP000546970"/>
    </source>
</evidence>
<feature type="region of interest" description="Disordered" evidence="1">
    <location>
        <begin position="468"/>
        <end position="487"/>
    </location>
</feature>